<accession>A0A645HQF3</accession>
<protein>
    <submittedName>
        <fullName evidence="1">Uncharacterized protein</fullName>
    </submittedName>
</protein>
<gene>
    <name evidence="1" type="ORF">SDC9_188007</name>
</gene>
<dbReference type="EMBL" id="VSSQ01096895">
    <property type="protein sequence ID" value="MPN40469.1"/>
    <property type="molecule type" value="Genomic_DNA"/>
</dbReference>
<organism evidence="1">
    <name type="scientific">bioreactor metagenome</name>
    <dbReference type="NCBI Taxonomy" id="1076179"/>
    <lineage>
        <taxon>unclassified sequences</taxon>
        <taxon>metagenomes</taxon>
        <taxon>ecological metagenomes</taxon>
    </lineage>
</organism>
<dbReference type="AlphaFoldDB" id="A0A645HQF3"/>
<reference evidence="1" key="1">
    <citation type="submission" date="2019-08" db="EMBL/GenBank/DDBJ databases">
        <authorList>
            <person name="Kucharzyk K."/>
            <person name="Murdoch R.W."/>
            <person name="Higgins S."/>
            <person name="Loffler F."/>
        </authorList>
    </citation>
    <scope>NUCLEOTIDE SEQUENCE</scope>
</reference>
<evidence type="ECO:0000313" key="1">
    <source>
        <dbReference type="EMBL" id="MPN40469.1"/>
    </source>
</evidence>
<proteinExistence type="predicted"/>
<name>A0A645HQF3_9ZZZZ</name>
<comment type="caution">
    <text evidence="1">The sequence shown here is derived from an EMBL/GenBank/DDBJ whole genome shotgun (WGS) entry which is preliminary data.</text>
</comment>
<sequence length="174" mass="18892">MDDDLTGAPLLHGLGTLGHQRPIVEAQPHLGRHRHLRGHGTAHSIHHAHDLLGILQQRCTAAMAVDHLGRTAEIQIDALGSQARQIGSVLGHADGVGAQQLRPHRHPGQRPAAIAQLGHGTQIDLVRQQRAADANELGHAAVRAAHPGQHIAQHKIQQPFHGRKQQSHFRFKSD</sequence>